<dbReference type="Proteomes" id="UP000193642">
    <property type="component" value="Unassembled WGS sequence"/>
</dbReference>
<comment type="caution">
    <text evidence="1">The sequence shown here is derived from an EMBL/GenBank/DDBJ whole genome shotgun (WGS) entry which is preliminary data.</text>
</comment>
<proteinExistence type="predicted"/>
<name>A0A1Y2CCX8_9FUNG</name>
<reference evidence="1 2" key="1">
    <citation type="submission" date="2016-07" db="EMBL/GenBank/DDBJ databases">
        <title>Pervasive Adenine N6-methylation of Active Genes in Fungi.</title>
        <authorList>
            <consortium name="DOE Joint Genome Institute"/>
            <person name="Mondo S.J."/>
            <person name="Dannebaum R.O."/>
            <person name="Kuo R.C."/>
            <person name="Labutti K."/>
            <person name="Haridas S."/>
            <person name="Kuo A."/>
            <person name="Salamov A."/>
            <person name="Ahrendt S.R."/>
            <person name="Lipzen A."/>
            <person name="Sullivan W."/>
            <person name="Andreopoulos W.B."/>
            <person name="Clum A."/>
            <person name="Lindquist E."/>
            <person name="Daum C."/>
            <person name="Ramamoorthy G.K."/>
            <person name="Gryganskyi A."/>
            <person name="Culley D."/>
            <person name="Magnuson J.K."/>
            <person name="James T.Y."/>
            <person name="O'Malley M.A."/>
            <person name="Stajich J.E."/>
            <person name="Spatafora J.W."/>
            <person name="Visel A."/>
            <person name="Grigoriev I.V."/>
        </authorList>
    </citation>
    <scope>NUCLEOTIDE SEQUENCE [LARGE SCALE GENOMIC DNA]</scope>
    <source>
        <strain evidence="1 2">JEL800</strain>
    </source>
</reference>
<evidence type="ECO:0000313" key="2">
    <source>
        <dbReference type="Proteomes" id="UP000193642"/>
    </source>
</evidence>
<evidence type="ECO:0000313" key="1">
    <source>
        <dbReference type="EMBL" id="ORY44911.1"/>
    </source>
</evidence>
<sequence>MNELDARTLIDSGYVADLCAASDVIINADTVPDSRAVLLSLLEKDVSKRCKSNIIIEMTNRYDWNVADLEEYNAMLLKLIENPPPNLFWTANNPFEELYMRARIGKSPKVRLVRSLGAWNVDSSGPVVLNPGIAATATKNNDTNDSSNRFAMVQTFARPSRPIVRDLVEFYCMPIDLLPKRYKGPAGLSKYKAFLDFPYQVSVMKFYENIAHGIPQVIPTPRFLYELVKVITYCTLSFKEVYSTFHTD</sequence>
<accession>A0A1Y2CCX8</accession>
<dbReference type="OrthoDB" id="543916at2759"/>
<organism evidence="1 2">
    <name type="scientific">Rhizoclosmatium globosum</name>
    <dbReference type="NCBI Taxonomy" id="329046"/>
    <lineage>
        <taxon>Eukaryota</taxon>
        <taxon>Fungi</taxon>
        <taxon>Fungi incertae sedis</taxon>
        <taxon>Chytridiomycota</taxon>
        <taxon>Chytridiomycota incertae sedis</taxon>
        <taxon>Chytridiomycetes</taxon>
        <taxon>Chytridiales</taxon>
        <taxon>Chytriomycetaceae</taxon>
        <taxon>Rhizoclosmatium</taxon>
    </lineage>
</organism>
<gene>
    <name evidence="1" type="ORF">BCR33DRAFT_212100</name>
</gene>
<protein>
    <submittedName>
        <fullName evidence="1">Uncharacterized protein</fullName>
    </submittedName>
</protein>
<dbReference type="EMBL" id="MCGO01000021">
    <property type="protein sequence ID" value="ORY44911.1"/>
    <property type="molecule type" value="Genomic_DNA"/>
</dbReference>
<dbReference type="AlphaFoldDB" id="A0A1Y2CCX8"/>
<keyword evidence="2" id="KW-1185">Reference proteome</keyword>